<protein>
    <recommendedName>
        <fullName evidence="6 9">1-acyl-sn-glycerol-3-phosphate acyltransferase</fullName>
        <ecNumber evidence="5 9">2.3.1.51</ecNumber>
    </recommendedName>
</protein>
<keyword evidence="10" id="KW-0812">Transmembrane</keyword>
<dbReference type="GO" id="GO:0006654">
    <property type="term" value="P:phosphatidic acid biosynthetic process"/>
    <property type="evidence" value="ECO:0007669"/>
    <property type="project" value="TreeGrafter"/>
</dbReference>
<dbReference type="SUPFAM" id="SSF69593">
    <property type="entry name" value="Glycerol-3-phosphate (1)-acyltransferase"/>
    <property type="match status" value="1"/>
</dbReference>
<dbReference type="EMBL" id="CP033459">
    <property type="protein sequence ID" value="QFQ11914.1"/>
    <property type="molecule type" value="Genomic_DNA"/>
</dbReference>
<comment type="similarity">
    <text evidence="4 9">Belongs to the 1-acyl-sn-glycerol-3-phosphate acyltransferase family.</text>
</comment>
<keyword evidence="10" id="KW-1133">Transmembrane helix</keyword>
<keyword evidence="9" id="KW-0443">Lipid metabolism</keyword>
<dbReference type="NCBIfam" id="TIGR00530">
    <property type="entry name" value="AGP_acyltrn"/>
    <property type="match status" value="1"/>
</dbReference>
<feature type="domain" description="Phospholipid/glycerol acyltransferase" evidence="11">
    <location>
        <begin position="74"/>
        <end position="188"/>
    </location>
</feature>
<dbReference type="Pfam" id="PF01553">
    <property type="entry name" value="Acyltransferase"/>
    <property type="match status" value="1"/>
</dbReference>
<keyword evidence="9" id="KW-1208">Phospholipid metabolism</keyword>
<proteinExistence type="inferred from homology"/>
<comment type="pathway">
    <text evidence="3">Lipid metabolism.</text>
</comment>
<keyword evidence="13" id="KW-1185">Reference proteome</keyword>
<dbReference type="GO" id="GO:0003841">
    <property type="term" value="F:1-acylglycerol-3-phosphate O-acyltransferase activity"/>
    <property type="evidence" value="ECO:0007669"/>
    <property type="project" value="UniProtKB-UniRule"/>
</dbReference>
<dbReference type="InterPro" id="IPR002123">
    <property type="entry name" value="Plipid/glycerol_acylTrfase"/>
</dbReference>
<keyword evidence="8 9" id="KW-0012">Acyltransferase</keyword>
<keyword evidence="9" id="KW-0594">Phospholipid biosynthesis</keyword>
<dbReference type="KEGG" id="alq:C7Y71_002110"/>
<dbReference type="RefSeq" id="WP_111898873.1">
    <property type="nucleotide sequence ID" value="NZ_CP033459.1"/>
</dbReference>
<dbReference type="EC" id="2.3.1.51" evidence="5 9"/>
<feature type="transmembrane region" description="Helical" evidence="10">
    <location>
        <begin position="12"/>
        <end position="37"/>
    </location>
</feature>
<gene>
    <name evidence="12" type="ORF">C7Y71_002110</name>
</gene>
<dbReference type="GO" id="GO:0016020">
    <property type="term" value="C:membrane"/>
    <property type="evidence" value="ECO:0007669"/>
    <property type="project" value="InterPro"/>
</dbReference>
<evidence type="ECO:0000256" key="6">
    <source>
        <dbReference type="ARBA" id="ARBA00016139"/>
    </source>
</evidence>
<comment type="catalytic activity">
    <reaction evidence="1 9">
        <text>a 1-acyl-sn-glycero-3-phosphate + an acyl-CoA = a 1,2-diacyl-sn-glycero-3-phosphate + CoA</text>
        <dbReference type="Rhea" id="RHEA:19709"/>
        <dbReference type="ChEBI" id="CHEBI:57287"/>
        <dbReference type="ChEBI" id="CHEBI:57970"/>
        <dbReference type="ChEBI" id="CHEBI:58342"/>
        <dbReference type="ChEBI" id="CHEBI:58608"/>
        <dbReference type="EC" id="2.3.1.51"/>
    </reaction>
</comment>
<evidence type="ECO:0000256" key="9">
    <source>
        <dbReference type="RuleBase" id="RU361267"/>
    </source>
</evidence>
<dbReference type="CDD" id="cd07989">
    <property type="entry name" value="LPLAT_AGPAT-like"/>
    <property type="match status" value="1"/>
</dbReference>
<accession>A0A5P8E4R2</accession>
<dbReference type="AlphaFoldDB" id="A0A5P8E4R2"/>
<evidence type="ECO:0000313" key="12">
    <source>
        <dbReference type="EMBL" id="QFQ11914.1"/>
    </source>
</evidence>
<evidence type="ECO:0000256" key="10">
    <source>
        <dbReference type="SAM" id="Phobius"/>
    </source>
</evidence>
<evidence type="ECO:0000256" key="5">
    <source>
        <dbReference type="ARBA" id="ARBA00013211"/>
    </source>
</evidence>
<dbReference type="OrthoDB" id="9803035at2"/>
<dbReference type="InterPro" id="IPR004552">
    <property type="entry name" value="AGP_acyltrans"/>
</dbReference>
<comment type="pathway">
    <text evidence="2">Phospholipid metabolism; CDP-diacylglycerol biosynthesis; CDP-diacylglycerol from sn-glycerol 3-phosphate: step 2/3.</text>
</comment>
<keyword evidence="10" id="KW-0472">Membrane</keyword>
<evidence type="ECO:0000256" key="8">
    <source>
        <dbReference type="ARBA" id="ARBA00023315"/>
    </source>
</evidence>
<reference evidence="12 13" key="1">
    <citation type="submission" date="2018-11" db="EMBL/GenBank/DDBJ databases">
        <authorList>
            <person name="Na S.W."/>
            <person name="Baik M."/>
        </authorList>
    </citation>
    <scope>NUCLEOTIDE SEQUENCE [LARGE SCALE GENOMIC DNA]</scope>
    <source>
        <strain evidence="12 13">E39</strain>
    </source>
</reference>
<name>A0A5P8E4R2_9BACT</name>
<evidence type="ECO:0000259" key="11">
    <source>
        <dbReference type="SMART" id="SM00563"/>
    </source>
</evidence>
<evidence type="ECO:0000256" key="7">
    <source>
        <dbReference type="ARBA" id="ARBA00022679"/>
    </source>
</evidence>
<dbReference type="PANTHER" id="PTHR10434:SF66">
    <property type="entry name" value="PHOSPHOLIPID_GLYCEROL ACYLTRANSFERASE DOMAIN-CONTAINING PROTEIN"/>
    <property type="match status" value="1"/>
</dbReference>
<keyword evidence="9" id="KW-0444">Lipid biosynthesis</keyword>
<evidence type="ECO:0000256" key="3">
    <source>
        <dbReference type="ARBA" id="ARBA00005189"/>
    </source>
</evidence>
<evidence type="ECO:0000256" key="1">
    <source>
        <dbReference type="ARBA" id="ARBA00001141"/>
    </source>
</evidence>
<feature type="transmembrane region" description="Helical" evidence="10">
    <location>
        <begin position="43"/>
        <end position="62"/>
    </location>
</feature>
<evidence type="ECO:0000256" key="2">
    <source>
        <dbReference type="ARBA" id="ARBA00004728"/>
    </source>
</evidence>
<evidence type="ECO:0000256" key="4">
    <source>
        <dbReference type="ARBA" id="ARBA00008655"/>
    </source>
</evidence>
<dbReference type="Proteomes" id="UP000249375">
    <property type="component" value="Chromosome"/>
</dbReference>
<dbReference type="PANTHER" id="PTHR10434">
    <property type="entry name" value="1-ACYL-SN-GLYCEROL-3-PHOSPHATE ACYLTRANSFERASE"/>
    <property type="match status" value="1"/>
</dbReference>
<keyword evidence="7 9" id="KW-0808">Transferase</keyword>
<sequence>MRFLYIIYQIFIGWPLVAVVAALTSIVVIIGSIFGSAHFWGYYPYKICGILTLKILLIPVRIEGREHIDKHKSYVFVANHQGGMDIFLVYGHIGRNFKWMMKKSLRKIPLVGFACEKAHHIFVDKSGPKAIKKTYDDARSTLQGGTSLVVFPEGARTFTGRMGLFRKGAFSLAQEIGLPIVPVTIDGSFDLLPRQRGMVGILKWHRLRLIIHPAISSEDIKVAMDSSYKTIMSDLPEHHQGYEKNDDQ</sequence>
<evidence type="ECO:0000313" key="13">
    <source>
        <dbReference type="Proteomes" id="UP000249375"/>
    </source>
</evidence>
<comment type="domain">
    <text evidence="9">The HXXXXD motif is essential for acyltransferase activity and may constitute the binding site for the phosphate moiety of the glycerol-3-phosphate.</text>
</comment>
<organism evidence="12 13">
    <name type="scientific">Pseudoprevotella muciniphila</name>
    <dbReference type="NCBI Taxonomy" id="2133944"/>
    <lineage>
        <taxon>Bacteria</taxon>
        <taxon>Pseudomonadati</taxon>
        <taxon>Bacteroidota</taxon>
        <taxon>Bacteroidia</taxon>
        <taxon>Bacteroidales</taxon>
        <taxon>Prevotellaceae</taxon>
        <taxon>Pseudoprevotella</taxon>
    </lineage>
</organism>
<dbReference type="SMART" id="SM00563">
    <property type="entry name" value="PlsC"/>
    <property type="match status" value="1"/>
</dbReference>